<dbReference type="EMBL" id="APQC01000010">
    <property type="protein sequence ID" value="ENV79832.1"/>
    <property type="molecule type" value="Genomic_DNA"/>
</dbReference>
<sequence length="79" mass="8730">MSDQNTVIASQKGMSLFSHEELMQIISAKGKLEIQTHEKSIEMIANEVVKILSVKSNIELTSPNEINLNANCTFTHAVT</sequence>
<dbReference type="Pfam" id="PF10106">
    <property type="entry name" value="DUF2345"/>
    <property type="match status" value="1"/>
</dbReference>
<dbReference type="RefSeq" id="WP_005003203.1">
    <property type="nucleotide sequence ID" value="NZ_KB849722.1"/>
</dbReference>
<protein>
    <recommendedName>
        <fullName evidence="1">DUF2345 domain-containing protein</fullName>
    </recommendedName>
</protein>
<keyword evidence="3" id="KW-1185">Reference proteome</keyword>
<organism evidence="2 3">
    <name type="scientific">Acinetobacter ursingii ANC 3649</name>
    <dbReference type="NCBI Taxonomy" id="1257043"/>
    <lineage>
        <taxon>Bacteria</taxon>
        <taxon>Pseudomonadati</taxon>
        <taxon>Pseudomonadota</taxon>
        <taxon>Gammaproteobacteria</taxon>
        <taxon>Moraxellales</taxon>
        <taxon>Moraxellaceae</taxon>
        <taxon>Acinetobacter</taxon>
    </lineage>
</organism>
<proteinExistence type="predicted"/>
<name>N9C1V3_9GAMM</name>
<accession>N9C1V3</accession>
<evidence type="ECO:0000313" key="2">
    <source>
        <dbReference type="EMBL" id="ENV79832.1"/>
    </source>
</evidence>
<dbReference type="Proteomes" id="UP000013276">
    <property type="component" value="Unassembled WGS sequence"/>
</dbReference>
<dbReference type="HOGENOM" id="CLU_2598104_0_0_6"/>
<reference evidence="2 3" key="1">
    <citation type="submission" date="2013-02" db="EMBL/GenBank/DDBJ databases">
        <title>The Genome Sequence of Acinetobacter ursingii NIPH ANC_3649.</title>
        <authorList>
            <consortium name="The Broad Institute Genome Sequencing Platform"/>
            <consortium name="The Broad Institute Genome Sequencing Center for Infectious Disease"/>
            <person name="Cerqueira G."/>
            <person name="Feldgarden M."/>
            <person name="Courvalin P."/>
            <person name="Perichon B."/>
            <person name="Grillot-Courvalin C."/>
            <person name="Clermont D."/>
            <person name="Rocha E."/>
            <person name="Yoon E.-J."/>
            <person name="Nemec A."/>
            <person name="Walker B."/>
            <person name="Young S.K."/>
            <person name="Zeng Q."/>
            <person name="Gargeya S."/>
            <person name="Fitzgerald M."/>
            <person name="Haas B."/>
            <person name="Abouelleil A."/>
            <person name="Alvarado L."/>
            <person name="Arachchi H.M."/>
            <person name="Berlin A.M."/>
            <person name="Chapman S.B."/>
            <person name="Dewar J."/>
            <person name="Goldberg J."/>
            <person name="Griggs A."/>
            <person name="Gujja S."/>
            <person name="Hansen M."/>
            <person name="Howarth C."/>
            <person name="Imamovic A."/>
            <person name="Larimer J."/>
            <person name="McCowan C."/>
            <person name="Murphy C."/>
            <person name="Neiman D."/>
            <person name="Pearson M."/>
            <person name="Priest M."/>
            <person name="Roberts A."/>
            <person name="Saif S."/>
            <person name="Shea T."/>
            <person name="Sisk P."/>
            <person name="Sykes S."/>
            <person name="Wortman J."/>
            <person name="Nusbaum C."/>
            <person name="Birren B."/>
        </authorList>
    </citation>
    <scope>NUCLEOTIDE SEQUENCE [LARGE SCALE GENOMIC DNA]</scope>
    <source>
        <strain evidence="2 3">ANC 3649</strain>
    </source>
</reference>
<evidence type="ECO:0000259" key="1">
    <source>
        <dbReference type="Pfam" id="PF10106"/>
    </source>
</evidence>
<gene>
    <name evidence="2" type="ORF">F942_01564</name>
</gene>
<evidence type="ECO:0000313" key="3">
    <source>
        <dbReference type="Proteomes" id="UP000013276"/>
    </source>
</evidence>
<feature type="domain" description="DUF2345" evidence="1">
    <location>
        <begin position="2"/>
        <end position="71"/>
    </location>
</feature>
<comment type="caution">
    <text evidence="2">The sequence shown here is derived from an EMBL/GenBank/DDBJ whole genome shotgun (WGS) entry which is preliminary data.</text>
</comment>
<dbReference type="InterPro" id="IPR018769">
    <property type="entry name" value="VgrG2_DUF2345"/>
</dbReference>
<dbReference type="AlphaFoldDB" id="N9C1V3"/>